<protein>
    <submittedName>
        <fullName evidence="1">Uncharacterized protein</fullName>
    </submittedName>
</protein>
<keyword evidence="4" id="KW-1185">Reference proteome</keyword>
<reference evidence="1 3" key="1">
    <citation type="submission" date="2016-11" db="EMBL/GenBank/DDBJ databases">
        <authorList>
            <person name="Jaros S."/>
            <person name="Januszkiewicz K."/>
            <person name="Wedrychowicz H."/>
        </authorList>
    </citation>
    <scope>NUCLEOTIDE SEQUENCE [LARGE SCALE GENOMIC DNA]</scope>
    <source>
        <strain evidence="1 3">DSM 784</strain>
    </source>
</reference>
<gene>
    <name evidence="1" type="ORF">SAMN05661012_05150</name>
    <name evidence="2" type="ORF">SR876_04750</name>
</gene>
<evidence type="ECO:0000313" key="3">
    <source>
        <dbReference type="Proteomes" id="UP000183788"/>
    </source>
</evidence>
<dbReference type="EMBL" id="FPIZ01000020">
    <property type="protein sequence ID" value="SFW81837.1"/>
    <property type="molecule type" value="Genomic_DNA"/>
</dbReference>
<dbReference type="STRING" id="1004.SAMN05661012_05150"/>
<evidence type="ECO:0000313" key="1">
    <source>
        <dbReference type="EMBL" id="SFW81837.1"/>
    </source>
</evidence>
<reference evidence="2 4" key="2">
    <citation type="submission" date="2023-11" db="EMBL/GenBank/DDBJ databases">
        <title>MicrobeMod: A computational toolkit for identifying prokaryotic methylation and restriction-modification with nanopore sequencing.</title>
        <authorList>
            <person name="Crits-Christoph A."/>
            <person name="Kang S.C."/>
            <person name="Lee H."/>
            <person name="Ostrov N."/>
        </authorList>
    </citation>
    <scope>NUCLEOTIDE SEQUENCE [LARGE SCALE GENOMIC DNA]</scope>
    <source>
        <strain evidence="2 4">ATCC 23090</strain>
    </source>
</reference>
<dbReference type="Proteomes" id="UP000183788">
    <property type="component" value="Unassembled WGS sequence"/>
</dbReference>
<organism evidence="1 3">
    <name type="scientific">Chitinophaga sancti</name>
    <dbReference type="NCBI Taxonomy" id="1004"/>
    <lineage>
        <taxon>Bacteria</taxon>
        <taxon>Pseudomonadati</taxon>
        <taxon>Bacteroidota</taxon>
        <taxon>Chitinophagia</taxon>
        <taxon>Chitinophagales</taxon>
        <taxon>Chitinophagaceae</taxon>
        <taxon>Chitinophaga</taxon>
    </lineage>
</organism>
<dbReference type="OrthoDB" id="679586at2"/>
<dbReference type="RefSeq" id="WP_143150867.1">
    <property type="nucleotide sequence ID" value="NZ_CP139972.1"/>
</dbReference>
<sequence length="90" mass="10844">MEKFCCDSFRFRYEGVSELGLNFRIIKLSQDFIDRGYLGENRYRYLITEGYKVFDQDMKMLVMEFCPYCGTKLASLYNSDQYINEQNHPF</sequence>
<evidence type="ECO:0000313" key="4">
    <source>
        <dbReference type="Proteomes" id="UP001326715"/>
    </source>
</evidence>
<evidence type="ECO:0000313" key="2">
    <source>
        <dbReference type="EMBL" id="WQG90795.1"/>
    </source>
</evidence>
<dbReference type="EMBL" id="CP140154">
    <property type="protein sequence ID" value="WQG90795.1"/>
    <property type="molecule type" value="Genomic_DNA"/>
</dbReference>
<name>A0A1K1SD58_9BACT</name>
<dbReference type="AlphaFoldDB" id="A0A1K1SD58"/>
<accession>A0A1K1SD58</accession>
<dbReference type="Proteomes" id="UP001326715">
    <property type="component" value="Chromosome"/>
</dbReference>
<proteinExistence type="predicted"/>